<gene>
    <name evidence="3" type="ORF">LCGC14_1267070</name>
</gene>
<proteinExistence type="predicted"/>
<evidence type="ECO:0000313" key="3">
    <source>
        <dbReference type="EMBL" id="KKM87623.1"/>
    </source>
</evidence>
<evidence type="ECO:0000259" key="2">
    <source>
        <dbReference type="Pfam" id="PF06054"/>
    </source>
</evidence>
<comment type="caution">
    <text evidence="3">The sequence shown here is derived from an EMBL/GenBank/DDBJ whole genome shotgun (WGS) entry which is preliminary data.</text>
</comment>
<organism evidence="3">
    <name type="scientific">marine sediment metagenome</name>
    <dbReference type="NCBI Taxonomy" id="412755"/>
    <lineage>
        <taxon>unclassified sequences</taxon>
        <taxon>metagenomes</taxon>
        <taxon>ecological metagenomes</taxon>
    </lineage>
</organism>
<dbReference type="EMBL" id="LAZR01007076">
    <property type="protein sequence ID" value="KKM87623.1"/>
    <property type="molecule type" value="Genomic_DNA"/>
</dbReference>
<dbReference type="Pfam" id="PF06054">
    <property type="entry name" value="CoiA_nuc"/>
    <property type="match status" value="1"/>
</dbReference>
<accession>A0A0F9L111</accession>
<feature type="region of interest" description="Disordered" evidence="1">
    <location>
        <begin position="271"/>
        <end position="292"/>
    </location>
</feature>
<protein>
    <recommendedName>
        <fullName evidence="2">Competence protein CoiA nuclease-like domain-containing protein</fullName>
    </recommendedName>
</protein>
<dbReference type="InterPro" id="IPR010330">
    <property type="entry name" value="CoiA_nuc"/>
</dbReference>
<name>A0A0F9L111_9ZZZZ</name>
<reference evidence="3" key="1">
    <citation type="journal article" date="2015" name="Nature">
        <title>Complex archaea that bridge the gap between prokaryotes and eukaryotes.</title>
        <authorList>
            <person name="Spang A."/>
            <person name="Saw J.H."/>
            <person name="Jorgensen S.L."/>
            <person name="Zaremba-Niedzwiedzka K."/>
            <person name="Martijn J."/>
            <person name="Lind A.E."/>
            <person name="van Eijk R."/>
            <person name="Schleper C."/>
            <person name="Guy L."/>
            <person name="Ettema T.J."/>
        </authorList>
    </citation>
    <scope>NUCLEOTIDE SEQUENCE</scope>
</reference>
<feature type="domain" description="Competence protein CoiA nuclease-like" evidence="2">
    <location>
        <begin position="78"/>
        <end position="189"/>
    </location>
</feature>
<dbReference type="AlphaFoldDB" id="A0A0F9L111"/>
<feature type="compositionally biased region" description="Basic residues" evidence="1">
    <location>
        <begin position="275"/>
        <end position="292"/>
    </location>
</feature>
<sequence length="463" mass="55941">MICAFNEELKRKICLGSELLKKHPRKYTWICPNLDCKELLSYVIDHERNLSDDITTHVIAHFRHQSGKTCDSESDTYWHTTIKNYLYDILPKFNNIKLIKKEHRIGNQIADIYIELTNGTKIAIELQHSPLKYDELMKRTNGYINKGIFPFWILDAKGTCVSQPEKRKYTSYEHHIRTSQLERDIFVIFDRLYYIDILNQHLDLDNIKIYCTILLESIKYSEYLEREVNYNTMKNIILKKVKILEIETIYNIEPFEHVRFISKEMDDELKEQEKRRKQRKKSKERLKKKHKRTQEIIKKQQIHQSVLELIEMKKEENVLDDIEPFCDDSIESASFFVMKAEHKLYKLDEINSPDNFKKWKNIVEEWIKKHKKKVKEIEWKEQNILLYKGKNVKPPKLVESEYGFDEYMYEGYCSNCNREKRIIVITTPNKYIDKKLYLCKRCSSVYKKELHKIKKQMKRIKKK</sequence>
<evidence type="ECO:0000256" key="1">
    <source>
        <dbReference type="SAM" id="MobiDB-lite"/>
    </source>
</evidence>